<comment type="caution">
    <text evidence="2">The sequence shown here is derived from an EMBL/GenBank/DDBJ whole genome shotgun (WGS) entry which is preliminary data.</text>
</comment>
<gene>
    <name evidence="2" type="ORF">NDU88_007463</name>
</gene>
<accession>A0AAV7SSU5</accession>
<protein>
    <submittedName>
        <fullName evidence="2">Uncharacterized protein</fullName>
    </submittedName>
</protein>
<organism evidence="2 3">
    <name type="scientific">Pleurodeles waltl</name>
    <name type="common">Iberian ribbed newt</name>
    <dbReference type="NCBI Taxonomy" id="8319"/>
    <lineage>
        <taxon>Eukaryota</taxon>
        <taxon>Metazoa</taxon>
        <taxon>Chordata</taxon>
        <taxon>Craniata</taxon>
        <taxon>Vertebrata</taxon>
        <taxon>Euteleostomi</taxon>
        <taxon>Amphibia</taxon>
        <taxon>Batrachia</taxon>
        <taxon>Caudata</taxon>
        <taxon>Salamandroidea</taxon>
        <taxon>Salamandridae</taxon>
        <taxon>Pleurodelinae</taxon>
        <taxon>Pleurodeles</taxon>
    </lineage>
</organism>
<feature type="region of interest" description="Disordered" evidence="1">
    <location>
        <begin position="39"/>
        <end position="60"/>
    </location>
</feature>
<feature type="region of interest" description="Disordered" evidence="1">
    <location>
        <begin position="83"/>
        <end position="102"/>
    </location>
</feature>
<evidence type="ECO:0000313" key="3">
    <source>
        <dbReference type="Proteomes" id="UP001066276"/>
    </source>
</evidence>
<dbReference type="Proteomes" id="UP001066276">
    <property type="component" value="Chromosome 4_2"/>
</dbReference>
<dbReference type="AlphaFoldDB" id="A0AAV7SSU5"/>
<evidence type="ECO:0000256" key="1">
    <source>
        <dbReference type="SAM" id="MobiDB-lite"/>
    </source>
</evidence>
<reference evidence="2" key="1">
    <citation type="journal article" date="2022" name="bioRxiv">
        <title>Sequencing and chromosome-scale assembly of the giantPleurodeles waltlgenome.</title>
        <authorList>
            <person name="Brown T."/>
            <person name="Elewa A."/>
            <person name="Iarovenko S."/>
            <person name="Subramanian E."/>
            <person name="Araus A.J."/>
            <person name="Petzold A."/>
            <person name="Susuki M."/>
            <person name="Suzuki K.-i.T."/>
            <person name="Hayashi T."/>
            <person name="Toyoda A."/>
            <person name="Oliveira C."/>
            <person name="Osipova E."/>
            <person name="Leigh N.D."/>
            <person name="Simon A."/>
            <person name="Yun M.H."/>
        </authorList>
    </citation>
    <scope>NUCLEOTIDE SEQUENCE</scope>
    <source>
        <strain evidence="2">20211129_DDA</strain>
        <tissue evidence="2">Liver</tissue>
    </source>
</reference>
<evidence type="ECO:0000313" key="2">
    <source>
        <dbReference type="EMBL" id="KAJ1167070.1"/>
    </source>
</evidence>
<name>A0AAV7SSU5_PLEWA</name>
<proteinExistence type="predicted"/>
<sequence>MRISVSGVWDEIRSKRSFPSPYYQEGEAVSLIGHQMTRVTPEEPGHRTTSVMDSQPRHAKSATCNTAQKCTAGGCEPQEMGAGAREAASVSAELAPRVRIHP</sequence>
<dbReference type="EMBL" id="JANPWB010000008">
    <property type="protein sequence ID" value="KAJ1167070.1"/>
    <property type="molecule type" value="Genomic_DNA"/>
</dbReference>
<keyword evidence="3" id="KW-1185">Reference proteome</keyword>